<accession>A0ABQ5W158</accession>
<gene>
    <name evidence="2" type="ORF">GCM10010862_07200</name>
</gene>
<feature type="domain" description="ABM" evidence="1">
    <location>
        <begin position="2"/>
        <end position="90"/>
    </location>
</feature>
<evidence type="ECO:0000313" key="2">
    <source>
        <dbReference type="EMBL" id="GLQ53461.1"/>
    </source>
</evidence>
<dbReference type="PROSITE" id="PS51725">
    <property type="entry name" value="ABM"/>
    <property type="match status" value="1"/>
</dbReference>
<dbReference type="Proteomes" id="UP001156691">
    <property type="component" value="Unassembled WGS sequence"/>
</dbReference>
<dbReference type="Pfam" id="PF03992">
    <property type="entry name" value="ABM"/>
    <property type="match status" value="1"/>
</dbReference>
<name>A0ABQ5W158_9HYPH</name>
<comment type="caution">
    <text evidence="2">The sequence shown here is derived from an EMBL/GenBank/DDBJ whole genome shotgun (WGS) entry which is preliminary data.</text>
</comment>
<dbReference type="Gene3D" id="3.30.70.100">
    <property type="match status" value="1"/>
</dbReference>
<dbReference type="SUPFAM" id="SSF54909">
    <property type="entry name" value="Dimeric alpha+beta barrel"/>
    <property type="match status" value="1"/>
</dbReference>
<proteinExistence type="predicted"/>
<reference evidence="3" key="1">
    <citation type="journal article" date="2019" name="Int. J. Syst. Evol. Microbiol.">
        <title>The Global Catalogue of Microorganisms (GCM) 10K type strain sequencing project: providing services to taxonomists for standard genome sequencing and annotation.</title>
        <authorList>
            <consortium name="The Broad Institute Genomics Platform"/>
            <consortium name="The Broad Institute Genome Sequencing Center for Infectious Disease"/>
            <person name="Wu L."/>
            <person name="Ma J."/>
        </authorList>
    </citation>
    <scope>NUCLEOTIDE SEQUENCE [LARGE SCALE GENOMIC DNA]</scope>
    <source>
        <strain evidence="3">NBRC 112416</strain>
    </source>
</reference>
<protein>
    <recommendedName>
        <fullName evidence="1">ABM domain-containing protein</fullName>
    </recommendedName>
</protein>
<dbReference type="EMBL" id="BSNS01000004">
    <property type="protein sequence ID" value="GLQ53461.1"/>
    <property type="molecule type" value="Genomic_DNA"/>
</dbReference>
<evidence type="ECO:0000259" key="1">
    <source>
        <dbReference type="PROSITE" id="PS51725"/>
    </source>
</evidence>
<sequence length="98" mass="10524">MYGLIGKMLAVPGKREELLSILMESNGDMPGCLNYVVARDPADENGIWVSEVWTDKDSHGASLQLPQVQAAIARARPIIAGFVEQFETEPVGGVGLPT</sequence>
<keyword evidence="3" id="KW-1185">Reference proteome</keyword>
<dbReference type="InterPro" id="IPR011008">
    <property type="entry name" value="Dimeric_a/b-barrel"/>
</dbReference>
<evidence type="ECO:0000313" key="3">
    <source>
        <dbReference type="Proteomes" id="UP001156691"/>
    </source>
</evidence>
<organism evidence="2 3">
    <name type="scientific">Devosia nitrariae</name>
    <dbReference type="NCBI Taxonomy" id="2071872"/>
    <lineage>
        <taxon>Bacteria</taxon>
        <taxon>Pseudomonadati</taxon>
        <taxon>Pseudomonadota</taxon>
        <taxon>Alphaproteobacteria</taxon>
        <taxon>Hyphomicrobiales</taxon>
        <taxon>Devosiaceae</taxon>
        <taxon>Devosia</taxon>
    </lineage>
</organism>
<dbReference type="RefSeq" id="WP_284338914.1">
    <property type="nucleotide sequence ID" value="NZ_BSNS01000004.1"/>
</dbReference>
<dbReference type="InterPro" id="IPR007138">
    <property type="entry name" value="ABM_dom"/>
</dbReference>